<comment type="caution">
    <text evidence="1">The sequence shown here is derived from an EMBL/GenBank/DDBJ whole genome shotgun (WGS) entry which is preliminary data.</text>
</comment>
<name>A0ABT5HXL8_9CAUL</name>
<gene>
    <name evidence="1" type="ORF">PQU92_16030</name>
</gene>
<accession>A0ABT5HXL8</accession>
<keyword evidence="2" id="KW-1185">Reference proteome</keyword>
<proteinExistence type="predicted"/>
<evidence type="ECO:0000313" key="2">
    <source>
        <dbReference type="Proteomes" id="UP001214854"/>
    </source>
</evidence>
<organism evidence="1 2">
    <name type="scientific">Asticcacaulis aquaticus</name>
    <dbReference type="NCBI Taxonomy" id="2984212"/>
    <lineage>
        <taxon>Bacteria</taxon>
        <taxon>Pseudomonadati</taxon>
        <taxon>Pseudomonadota</taxon>
        <taxon>Alphaproteobacteria</taxon>
        <taxon>Caulobacterales</taxon>
        <taxon>Caulobacteraceae</taxon>
        <taxon>Asticcacaulis</taxon>
    </lineage>
</organism>
<dbReference type="EMBL" id="JAQQKX010000015">
    <property type="protein sequence ID" value="MDC7684793.1"/>
    <property type="molecule type" value="Genomic_DNA"/>
</dbReference>
<protein>
    <submittedName>
        <fullName evidence="1">DCC1-like thiol-disulfide oxidoreductase family protein</fullName>
    </submittedName>
</protein>
<dbReference type="InterPro" id="IPR007263">
    <property type="entry name" value="DCC1-like"/>
</dbReference>
<reference evidence="1 2" key="1">
    <citation type="submission" date="2023-01" db="EMBL/GenBank/DDBJ databases">
        <title>Novel species of the genus Asticcacaulis isolated from rivers.</title>
        <authorList>
            <person name="Lu H."/>
        </authorList>
    </citation>
    <scope>NUCLEOTIDE SEQUENCE [LARGE SCALE GENOMIC DNA]</scope>
    <source>
        <strain evidence="1 2">BYS171W</strain>
    </source>
</reference>
<dbReference type="Proteomes" id="UP001214854">
    <property type="component" value="Unassembled WGS sequence"/>
</dbReference>
<sequence length="129" mass="14479">MMSKTDADTLYLVYDGDCPLCRAGAQGFRVNKAVGRLETLDARTTDHPLMSDIRTSGFDLNQGIVVAYQGQLHHGEDAMYMLALMGSSSDAFNRFNAWLFRSKARVKWLYPLLKAGRRVSLKLMGKDEI</sequence>
<dbReference type="Pfam" id="PF04134">
    <property type="entry name" value="DCC1-like"/>
    <property type="match status" value="1"/>
</dbReference>
<dbReference type="RefSeq" id="WP_272749262.1">
    <property type="nucleotide sequence ID" value="NZ_JAQQKX010000015.1"/>
</dbReference>
<evidence type="ECO:0000313" key="1">
    <source>
        <dbReference type="EMBL" id="MDC7684793.1"/>
    </source>
</evidence>